<evidence type="ECO:0000256" key="2">
    <source>
        <dbReference type="ARBA" id="ARBA00022670"/>
    </source>
</evidence>
<dbReference type="EMBL" id="WHOB01000088">
    <property type="protein sequence ID" value="NOU82897.1"/>
    <property type="molecule type" value="Genomic_DNA"/>
</dbReference>
<dbReference type="InterPro" id="IPR050131">
    <property type="entry name" value="Peptidase_S8_subtilisin-like"/>
</dbReference>
<evidence type="ECO:0000259" key="8">
    <source>
        <dbReference type="Pfam" id="PF04151"/>
    </source>
</evidence>
<comment type="similarity">
    <text evidence="1 5">Belongs to the peptidase S8 family.</text>
</comment>
<dbReference type="InterPro" id="IPR036852">
    <property type="entry name" value="Peptidase_S8/S53_dom_sf"/>
</dbReference>
<feature type="domain" description="Peptidase S8/S53" evidence="7">
    <location>
        <begin position="200"/>
        <end position="410"/>
    </location>
</feature>
<dbReference type="Gene3D" id="3.40.50.200">
    <property type="entry name" value="Peptidase S8/S53 domain"/>
    <property type="match status" value="2"/>
</dbReference>
<evidence type="ECO:0000259" key="7">
    <source>
        <dbReference type="Pfam" id="PF00082"/>
    </source>
</evidence>
<dbReference type="Gene3D" id="2.60.120.260">
    <property type="entry name" value="Galactose-binding domain-like"/>
    <property type="match status" value="2"/>
</dbReference>
<dbReference type="InterPro" id="IPR000209">
    <property type="entry name" value="Peptidase_S8/S53_dom"/>
</dbReference>
<dbReference type="InterPro" id="IPR022398">
    <property type="entry name" value="Peptidase_S8_His-AS"/>
</dbReference>
<dbReference type="InterPro" id="IPR007280">
    <property type="entry name" value="Peptidase_C_arc/bac"/>
</dbReference>
<feature type="signal peptide" evidence="6">
    <location>
        <begin position="1"/>
        <end position="28"/>
    </location>
</feature>
<dbReference type="PANTHER" id="PTHR43806">
    <property type="entry name" value="PEPTIDASE S8"/>
    <property type="match status" value="1"/>
</dbReference>
<dbReference type="SUPFAM" id="SSF52743">
    <property type="entry name" value="Subtilisin-like"/>
    <property type="match status" value="1"/>
</dbReference>
<feature type="active site" description="Charge relay system" evidence="5">
    <location>
        <position position="655"/>
    </location>
</feature>
<organism evidence="9 10">
    <name type="scientific">Paenibacillus phytohabitans</name>
    <dbReference type="NCBI Taxonomy" id="2654978"/>
    <lineage>
        <taxon>Bacteria</taxon>
        <taxon>Bacillati</taxon>
        <taxon>Bacillota</taxon>
        <taxon>Bacilli</taxon>
        <taxon>Bacillales</taxon>
        <taxon>Paenibacillaceae</taxon>
        <taxon>Paenibacillus</taxon>
    </lineage>
</organism>
<dbReference type="SUPFAM" id="SSF52317">
    <property type="entry name" value="Class I glutamine amidotransferase-like"/>
    <property type="match status" value="1"/>
</dbReference>
<keyword evidence="6" id="KW-0732">Signal</keyword>
<gene>
    <name evidence="9" type="ORF">GC101_28955</name>
</gene>
<dbReference type="Pfam" id="PF04151">
    <property type="entry name" value="PPC"/>
    <property type="match status" value="1"/>
</dbReference>
<feature type="active site" description="Charge relay system" evidence="5">
    <location>
        <position position="266"/>
    </location>
</feature>
<dbReference type="PANTHER" id="PTHR43806:SF11">
    <property type="entry name" value="CEREVISIN-RELATED"/>
    <property type="match status" value="1"/>
</dbReference>
<comment type="caution">
    <text evidence="9">The sequence shown here is derived from an EMBL/GenBank/DDBJ whole genome shotgun (WGS) entry which is preliminary data.</text>
</comment>
<sequence length="1076" mass="114600">MRKEWLSKSVMIMAFTSLLIGPLGNAFAAQEPSGKTRKSEWSADTAPQAKVVQIKPSAGSSAAGAETKAIPAGEAAYDSSTIIVKYKAGFTSPSSSILDSGILQSSIKLSGIHAEALSVPASADIGPLITELNKDPNVLYAEPDYKLYPAAAGTLPDDTYFDRQWALLNTGQDPANTDQPGLPGIDIKATEAWNITQGSSDLIVAVIDTGMAAGHPDLADNIWTNKKDYADNGKDDDNNGYIDDVHGWNFIDQSNQLYDAVDGDWHGTAVAGIIAASSNNGIGVSGIAPKVKIMPLKFMKGEYGTVLALIEAIQYAEKNGAKIANISAETYSYSQALKDVIDASKMLIVAPSGNYSVNTDATPAYPAAFDSPNILSVTAVDNTGNLASMSNIGAESVDVAAPGDLNWTTAPVVNAGLAAQIDDGTSKIIFNGIAFENILDDEDADQNYRQEAFDKAMDYLGAPKDDASARILLVQDDGSNIEPYPSTPKLSKYTDLLEDYTGFDEAVDIVQTAPNGGDGPSAELMQQYDVVIWFTGTAARNNLKNITDNDQAGLKEYLQAGGNLLLTGSHSLNAMEESDFTSDVLHLYFVEEYFYSNVLGVSGTIYDGVRYPLDEDKDSYNWVISRDPKIAAINLENITKAPNSTYTYNYTQGTSYAAAHASGVAALVLSQEPSLSPLAVKQRIMSSGTRLSSLTGRIASGAMINAYQALTDDDIPGTPYAGSSITNRLDEAADVNDVYSIELHAGENISLALTGDAGTDFDLYLYSPEAATVQLNDNILAYSENKGTSSEAIDFTVNESGTYYLDVYAYKGSGSYTLGVATDNLAGSYEDTSSPLIFTGPWAQVSSSAYSGTIATQINAKGKVEFAFVGSYISWTGSKNDKQGIANVYIDGIKAASPSLFSKTSLDKQLIYEKIVPYGQHTFTIEWTGKTDSNAKKSGTAFINVDALTVAHLIQEDNATTSYSGAWKTNFSLKHFGGIAKYADGPEAYAQFKFEGTQVQVLAYTGPNRGIADILIDDKPVASVDLYSAVPQFRAVIFEAAALPAGKHTLRVVHTGEKNTASSGTYISVDAISIPQ</sequence>
<evidence type="ECO:0000256" key="6">
    <source>
        <dbReference type="SAM" id="SignalP"/>
    </source>
</evidence>
<feature type="active site" description="Charge relay system" evidence="5">
    <location>
        <position position="208"/>
    </location>
</feature>
<dbReference type="Pfam" id="PF00082">
    <property type="entry name" value="Peptidase_S8"/>
    <property type="match status" value="2"/>
</dbReference>
<feature type="domain" description="Peptidase C-terminal archaeal/bacterial" evidence="8">
    <location>
        <begin position="736"/>
        <end position="809"/>
    </location>
</feature>
<evidence type="ECO:0000256" key="1">
    <source>
        <dbReference type="ARBA" id="ARBA00011073"/>
    </source>
</evidence>
<reference evidence="9 10" key="1">
    <citation type="submission" date="2019-10" db="EMBL/GenBank/DDBJ databases">
        <title>Description of Paenibacillus terricola sp. nov.</title>
        <authorList>
            <person name="Carlier A."/>
            <person name="Qi S."/>
        </authorList>
    </citation>
    <scope>NUCLEOTIDE SEQUENCE [LARGE SCALE GENOMIC DNA]</scope>
    <source>
        <strain evidence="9 10">LMG 31459</strain>
    </source>
</reference>
<dbReference type="RefSeq" id="WP_171720169.1">
    <property type="nucleotide sequence ID" value="NZ_WHOB01000088.1"/>
</dbReference>
<keyword evidence="10" id="KW-1185">Reference proteome</keyword>
<dbReference type="InterPro" id="IPR015500">
    <property type="entry name" value="Peptidase_S8_subtilisin-rel"/>
</dbReference>
<evidence type="ECO:0000256" key="4">
    <source>
        <dbReference type="ARBA" id="ARBA00022825"/>
    </source>
</evidence>
<dbReference type="CDD" id="cd07473">
    <property type="entry name" value="Peptidases_S8_Subtilisin_like"/>
    <property type="match status" value="1"/>
</dbReference>
<proteinExistence type="inferred from homology"/>
<feature type="domain" description="Peptidase S8/S53" evidence="7">
    <location>
        <begin position="597"/>
        <end position="689"/>
    </location>
</feature>
<protein>
    <submittedName>
        <fullName evidence="9">S8 family serine peptidase</fullName>
    </submittedName>
</protein>
<dbReference type="Proteomes" id="UP000596857">
    <property type="component" value="Unassembled WGS sequence"/>
</dbReference>
<dbReference type="InterPro" id="IPR023827">
    <property type="entry name" value="Peptidase_S8_Asp-AS"/>
</dbReference>
<dbReference type="PROSITE" id="PS00136">
    <property type="entry name" value="SUBTILASE_ASP"/>
    <property type="match status" value="1"/>
</dbReference>
<accession>A0ABX1YPL5</accession>
<keyword evidence="3 5" id="KW-0378">Hydrolase</keyword>
<feature type="chain" id="PRO_5046796817" evidence="6">
    <location>
        <begin position="29"/>
        <end position="1076"/>
    </location>
</feature>
<dbReference type="InterPro" id="IPR034204">
    <property type="entry name" value="PfSUB1-like_cat_dom"/>
</dbReference>
<keyword evidence="4 5" id="KW-0720">Serine protease</keyword>
<name>A0ABX1YPL5_9BACL</name>
<evidence type="ECO:0000313" key="10">
    <source>
        <dbReference type="Proteomes" id="UP000596857"/>
    </source>
</evidence>
<evidence type="ECO:0000313" key="9">
    <source>
        <dbReference type="EMBL" id="NOU82897.1"/>
    </source>
</evidence>
<dbReference type="InterPro" id="IPR029062">
    <property type="entry name" value="Class_I_gatase-like"/>
</dbReference>
<dbReference type="Gene3D" id="2.60.120.380">
    <property type="match status" value="1"/>
</dbReference>
<keyword evidence="2 5" id="KW-0645">Protease</keyword>
<dbReference type="SUPFAM" id="SSF89260">
    <property type="entry name" value="Collagen-binding domain"/>
    <property type="match status" value="1"/>
</dbReference>
<evidence type="ECO:0000256" key="3">
    <source>
        <dbReference type="ARBA" id="ARBA00022801"/>
    </source>
</evidence>
<dbReference type="PROSITE" id="PS00137">
    <property type="entry name" value="SUBTILASE_HIS"/>
    <property type="match status" value="1"/>
</dbReference>
<dbReference type="PROSITE" id="PS51892">
    <property type="entry name" value="SUBTILASE"/>
    <property type="match status" value="1"/>
</dbReference>
<evidence type="ECO:0000256" key="5">
    <source>
        <dbReference type="PROSITE-ProRule" id="PRU01240"/>
    </source>
</evidence>
<dbReference type="PRINTS" id="PR00723">
    <property type="entry name" value="SUBTILISIN"/>
</dbReference>